<evidence type="ECO:0000256" key="4">
    <source>
        <dbReference type="ARBA" id="ARBA00023136"/>
    </source>
</evidence>
<evidence type="ECO:0000256" key="2">
    <source>
        <dbReference type="ARBA" id="ARBA00022692"/>
    </source>
</evidence>
<proteinExistence type="predicted"/>
<dbReference type="EMBL" id="CP026309">
    <property type="protein sequence ID" value="AUV82528.1"/>
    <property type="molecule type" value="Genomic_DNA"/>
</dbReference>
<keyword evidence="6" id="KW-0808">Transferase</keyword>
<feature type="transmembrane region" description="Helical" evidence="5">
    <location>
        <begin position="173"/>
        <end position="190"/>
    </location>
</feature>
<keyword evidence="3 5" id="KW-1133">Transmembrane helix</keyword>
<dbReference type="GO" id="GO:0016757">
    <property type="term" value="F:glycosyltransferase activity"/>
    <property type="evidence" value="ECO:0007669"/>
    <property type="project" value="UniProtKB-KW"/>
</dbReference>
<feature type="transmembrane region" description="Helical" evidence="5">
    <location>
        <begin position="117"/>
        <end position="134"/>
    </location>
</feature>
<feature type="transmembrane region" description="Helical" evidence="5">
    <location>
        <begin position="244"/>
        <end position="261"/>
    </location>
</feature>
<feature type="transmembrane region" description="Helical" evidence="5">
    <location>
        <begin position="217"/>
        <end position="238"/>
    </location>
</feature>
<keyword evidence="7" id="KW-1185">Reference proteome</keyword>
<dbReference type="CDD" id="cd13963">
    <property type="entry name" value="PT_UbiA_2"/>
    <property type="match status" value="1"/>
</dbReference>
<name>A0A2I8VKT8_9EURY</name>
<feature type="transmembrane region" description="Helical" evidence="5">
    <location>
        <begin position="146"/>
        <end position="167"/>
    </location>
</feature>
<dbReference type="Pfam" id="PF01040">
    <property type="entry name" value="UbiA"/>
    <property type="match status" value="1"/>
</dbReference>
<evidence type="ECO:0000256" key="3">
    <source>
        <dbReference type="ARBA" id="ARBA00022989"/>
    </source>
</evidence>
<feature type="transmembrane region" description="Helical" evidence="5">
    <location>
        <begin position="281"/>
        <end position="298"/>
    </location>
</feature>
<dbReference type="KEGG" id="srub:C2R22_13500"/>
<protein>
    <submittedName>
        <fullName evidence="6">Decaprenyl-phosphate phosphoribosyltransferase</fullName>
    </submittedName>
</protein>
<sequence>MSDESLTYSGTASSTVTGIVYSLRPWQWYKQLIIFVPVVFSFQYFDPLDVAIWLRVVVGATVFSLTAGCVYIVNDIMDIKEDRNHPRKKHRPIASGRVSVAVAAGVAFPGLVAGPAVGWVIDPAFGFLLVVYVVQNALYSVGLKDYIFVDLLILGVGFVIRAIAGVVLVGAPISPWLVLCTFLTALLLGTGKRRAELGSVENGEDIRQSLDDYSGELLQVMFISVCAVLLVSYSLYTFFVRSDAMMLTIPFALYAVFRYGYLTIEKGMKQPERMFVDRPMMVNLLLWALVTFAVLYFLPVKTVDEFQAIMFS</sequence>
<dbReference type="InterPro" id="IPR044878">
    <property type="entry name" value="UbiA_sf"/>
</dbReference>
<dbReference type="AlphaFoldDB" id="A0A2I8VKT8"/>
<comment type="subcellular location">
    <subcellularLocation>
        <location evidence="1">Cell membrane</location>
        <topology evidence="1">Multi-pass membrane protein</topology>
    </subcellularLocation>
</comment>
<dbReference type="GO" id="GO:0005886">
    <property type="term" value="C:plasma membrane"/>
    <property type="evidence" value="ECO:0007669"/>
    <property type="project" value="UniProtKB-SubCell"/>
</dbReference>
<keyword evidence="4 5" id="KW-0472">Membrane</keyword>
<dbReference type="PANTHER" id="PTHR42723:SF1">
    <property type="entry name" value="CHLOROPHYLL SYNTHASE, CHLOROPLASTIC"/>
    <property type="match status" value="1"/>
</dbReference>
<dbReference type="OrthoDB" id="213605at2157"/>
<accession>A0A2I8VKT8</accession>
<dbReference type="Proteomes" id="UP000236584">
    <property type="component" value="Chromosome"/>
</dbReference>
<reference evidence="6 7" key="1">
    <citation type="submission" date="2018-01" db="EMBL/GenBank/DDBJ databases">
        <title>Complete genome sequence of Salinigranum rubrum GX10T, an extremely halophilic archaeon isolated from a marine solar saltern.</title>
        <authorList>
            <person name="Han S."/>
        </authorList>
    </citation>
    <scope>NUCLEOTIDE SEQUENCE [LARGE SCALE GENOMIC DNA]</scope>
    <source>
        <strain evidence="6 7">GX10</strain>
    </source>
</reference>
<keyword evidence="2 5" id="KW-0812">Transmembrane</keyword>
<dbReference type="InterPro" id="IPR050475">
    <property type="entry name" value="Prenyltransferase_related"/>
</dbReference>
<feature type="transmembrane region" description="Helical" evidence="5">
    <location>
        <begin position="51"/>
        <end position="73"/>
    </location>
</feature>
<keyword evidence="6" id="KW-0328">Glycosyltransferase</keyword>
<dbReference type="GO" id="GO:0016765">
    <property type="term" value="F:transferase activity, transferring alkyl or aryl (other than methyl) groups"/>
    <property type="evidence" value="ECO:0007669"/>
    <property type="project" value="InterPro"/>
</dbReference>
<dbReference type="InterPro" id="IPR000537">
    <property type="entry name" value="UbiA_prenyltransferase"/>
</dbReference>
<evidence type="ECO:0000256" key="5">
    <source>
        <dbReference type="SAM" id="Phobius"/>
    </source>
</evidence>
<gene>
    <name evidence="6" type="ORF">C2R22_13500</name>
</gene>
<feature type="transmembrane region" description="Helical" evidence="5">
    <location>
        <begin position="94"/>
        <end position="111"/>
    </location>
</feature>
<evidence type="ECO:0000313" key="6">
    <source>
        <dbReference type="EMBL" id="AUV82528.1"/>
    </source>
</evidence>
<dbReference type="RefSeq" id="WP_103426217.1">
    <property type="nucleotide sequence ID" value="NZ_CP026309.1"/>
</dbReference>
<dbReference type="Gene3D" id="1.10.357.140">
    <property type="entry name" value="UbiA prenyltransferase"/>
    <property type="match status" value="1"/>
</dbReference>
<evidence type="ECO:0000256" key="1">
    <source>
        <dbReference type="ARBA" id="ARBA00004651"/>
    </source>
</evidence>
<dbReference type="GeneID" id="35593125"/>
<organism evidence="6 7">
    <name type="scientific">Salinigranum rubrum</name>
    <dbReference type="NCBI Taxonomy" id="755307"/>
    <lineage>
        <taxon>Archaea</taxon>
        <taxon>Methanobacteriati</taxon>
        <taxon>Methanobacteriota</taxon>
        <taxon>Stenosarchaea group</taxon>
        <taxon>Halobacteria</taxon>
        <taxon>Halobacteriales</taxon>
        <taxon>Haloferacaceae</taxon>
        <taxon>Salinigranum</taxon>
    </lineage>
</organism>
<evidence type="ECO:0000313" key="7">
    <source>
        <dbReference type="Proteomes" id="UP000236584"/>
    </source>
</evidence>
<dbReference type="PANTHER" id="PTHR42723">
    <property type="entry name" value="CHLOROPHYLL SYNTHASE"/>
    <property type="match status" value="1"/>
</dbReference>